<dbReference type="GO" id="GO:0009279">
    <property type="term" value="C:cell outer membrane"/>
    <property type="evidence" value="ECO:0007669"/>
    <property type="project" value="UniProtKB-SubCell"/>
</dbReference>
<name>A0A831VPT1_9FLAO</name>
<keyword evidence="4" id="KW-0472">Membrane</keyword>
<evidence type="ECO:0000256" key="6">
    <source>
        <dbReference type="SAM" id="Coils"/>
    </source>
</evidence>
<dbReference type="EMBL" id="DRGL01000075">
    <property type="protein sequence ID" value="HEA23190.1"/>
    <property type="molecule type" value="Genomic_DNA"/>
</dbReference>
<evidence type="ECO:0000256" key="3">
    <source>
        <dbReference type="ARBA" id="ARBA00022729"/>
    </source>
</evidence>
<comment type="similarity">
    <text evidence="2">Belongs to the SusD family.</text>
</comment>
<dbReference type="Gene3D" id="1.25.40.390">
    <property type="match status" value="1"/>
</dbReference>
<gene>
    <name evidence="10" type="ORF">ENH87_20070</name>
</gene>
<dbReference type="Pfam" id="PF07980">
    <property type="entry name" value="SusD_RagB"/>
    <property type="match status" value="1"/>
</dbReference>
<feature type="chain" id="PRO_5032979011" evidence="7">
    <location>
        <begin position="29"/>
        <end position="525"/>
    </location>
</feature>
<feature type="domain" description="RagB/SusD" evidence="8">
    <location>
        <begin position="264"/>
        <end position="524"/>
    </location>
</feature>
<keyword evidence="6" id="KW-0175">Coiled coil</keyword>
<protein>
    <submittedName>
        <fullName evidence="10">RagB/SusD family nutrient uptake outer membrane protein</fullName>
    </submittedName>
</protein>
<feature type="coiled-coil region" evidence="6">
    <location>
        <begin position="127"/>
        <end position="154"/>
    </location>
</feature>
<evidence type="ECO:0000256" key="5">
    <source>
        <dbReference type="ARBA" id="ARBA00023237"/>
    </source>
</evidence>
<evidence type="ECO:0000259" key="8">
    <source>
        <dbReference type="Pfam" id="PF07980"/>
    </source>
</evidence>
<evidence type="ECO:0000313" key="10">
    <source>
        <dbReference type="EMBL" id="HEA23190.1"/>
    </source>
</evidence>
<evidence type="ECO:0000259" key="9">
    <source>
        <dbReference type="Pfam" id="PF14322"/>
    </source>
</evidence>
<feature type="domain" description="SusD-like N-terminal" evidence="9">
    <location>
        <begin position="109"/>
        <end position="236"/>
    </location>
</feature>
<dbReference type="InterPro" id="IPR012944">
    <property type="entry name" value="SusD_RagB_dom"/>
</dbReference>
<comment type="caution">
    <text evidence="10">The sequence shown here is derived from an EMBL/GenBank/DDBJ whole genome shotgun (WGS) entry which is preliminary data.</text>
</comment>
<keyword evidence="3 7" id="KW-0732">Signal</keyword>
<evidence type="ECO:0000256" key="7">
    <source>
        <dbReference type="SAM" id="SignalP"/>
    </source>
</evidence>
<reference evidence="10" key="1">
    <citation type="journal article" date="2020" name="mSystems">
        <title>Genome- and Community-Level Interaction Insights into Carbon Utilization and Element Cycling Functions of Hydrothermarchaeota in Hydrothermal Sediment.</title>
        <authorList>
            <person name="Zhou Z."/>
            <person name="Liu Y."/>
            <person name="Xu W."/>
            <person name="Pan J."/>
            <person name="Luo Z.H."/>
            <person name="Li M."/>
        </authorList>
    </citation>
    <scope>NUCLEOTIDE SEQUENCE [LARGE SCALE GENOMIC DNA]</scope>
    <source>
        <strain evidence="10">HyVt-345</strain>
    </source>
</reference>
<sequence>MNFKNTYMGRLKYILVPVFILAMVTNCADLDLQPLDTVSEGAFFKTEVDFKGATLASYSSMQSLYATTEINYPAFNEWFKLAYMTSDMVTTDPGKFDFLNYSKFRFLPTDGSFQYIFVTVYQGIHRANLVLEKLASTENELTEAEKTQYEAEARFVRGWFNFLSYNLWGGNAPLLLGTRKDLNDIAVGNSTPEETVQAIIDDFTFASANLPAEWGDENLGRATSWAAQSYLGKIYLYTEDYENARIQFEDVYNNGPYALMPDYESVFDYEQQNNQESIFEIQFASAGDDNGWVLDDFHPENFKATQGFNRESDIGIFDGSNYEPSAKYLALSDPEDPRLDVNIYRNGETYYTAFESFQLEDIIGSGGSSGALIKKYRGDNVPKMAPRNGAVDYNNDRVFRFADLILMYSESLIESDGDLGLAADLINEVRLRSYPDATPVPTGSSAELTSALRDERARELFFEGHRYFDLVRWGIAQETFDAIDQTEDEGVIENTFATRTANGIFPLPQQEIDKSGGILVQVPGL</sequence>
<dbReference type="Pfam" id="PF14322">
    <property type="entry name" value="SusD-like_3"/>
    <property type="match status" value="1"/>
</dbReference>
<dbReference type="InterPro" id="IPR033985">
    <property type="entry name" value="SusD-like_N"/>
</dbReference>
<evidence type="ECO:0000256" key="1">
    <source>
        <dbReference type="ARBA" id="ARBA00004442"/>
    </source>
</evidence>
<evidence type="ECO:0000256" key="2">
    <source>
        <dbReference type="ARBA" id="ARBA00006275"/>
    </source>
</evidence>
<dbReference type="AlphaFoldDB" id="A0A831VPT1"/>
<accession>A0A831VPT1</accession>
<feature type="signal peptide" evidence="7">
    <location>
        <begin position="1"/>
        <end position="28"/>
    </location>
</feature>
<proteinExistence type="inferred from homology"/>
<keyword evidence="5" id="KW-0998">Cell outer membrane</keyword>
<evidence type="ECO:0000256" key="4">
    <source>
        <dbReference type="ARBA" id="ARBA00023136"/>
    </source>
</evidence>
<dbReference type="SUPFAM" id="SSF48452">
    <property type="entry name" value="TPR-like"/>
    <property type="match status" value="1"/>
</dbReference>
<dbReference type="Proteomes" id="UP000886191">
    <property type="component" value="Unassembled WGS sequence"/>
</dbReference>
<organism evidence="10">
    <name type="scientific">Pricia antarctica</name>
    <dbReference type="NCBI Taxonomy" id="641691"/>
    <lineage>
        <taxon>Bacteria</taxon>
        <taxon>Pseudomonadati</taxon>
        <taxon>Bacteroidota</taxon>
        <taxon>Flavobacteriia</taxon>
        <taxon>Flavobacteriales</taxon>
        <taxon>Flavobacteriaceae</taxon>
        <taxon>Pricia</taxon>
    </lineage>
</organism>
<dbReference type="InterPro" id="IPR011990">
    <property type="entry name" value="TPR-like_helical_dom_sf"/>
</dbReference>
<comment type="subcellular location">
    <subcellularLocation>
        <location evidence="1">Cell outer membrane</location>
    </subcellularLocation>
</comment>